<proteinExistence type="predicted"/>
<accession>A0A821MII9</accession>
<keyword evidence="2" id="KW-1185">Reference proteome</keyword>
<feature type="non-terminal residue" evidence="1">
    <location>
        <position position="1"/>
    </location>
</feature>
<feature type="non-terminal residue" evidence="1">
    <location>
        <position position="225"/>
    </location>
</feature>
<dbReference type="Proteomes" id="UP000663873">
    <property type="component" value="Unassembled WGS sequence"/>
</dbReference>
<name>A0A821MII9_9BILA</name>
<dbReference type="AlphaFoldDB" id="A0A821MII9"/>
<dbReference type="EMBL" id="CAJOBP010042623">
    <property type="protein sequence ID" value="CAF4767640.1"/>
    <property type="molecule type" value="Genomic_DNA"/>
</dbReference>
<evidence type="ECO:0000313" key="2">
    <source>
        <dbReference type="Proteomes" id="UP000663873"/>
    </source>
</evidence>
<organism evidence="1 2">
    <name type="scientific">Rotaria socialis</name>
    <dbReference type="NCBI Taxonomy" id="392032"/>
    <lineage>
        <taxon>Eukaryota</taxon>
        <taxon>Metazoa</taxon>
        <taxon>Spiralia</taxon>
        <taxon>Gnathifera</taxon>
        <taxon>Rotifera</taxon>
        <taxon>Eurotatoria</taxon>
        <taxon>Bdelloidea</taxon>
        <taxon>Philodinida</taxon>
        <taxon>Philodinidae</taxon>
        <taxon>Rotaria</taxon>
    </lineage>
</organism>
<gene>
    <name evidence="1" type="ORF">UJA718_LOCUS39751</name>
</gene>
<reference evidence="1" key="1">
    <citation type="submission" date="2021-02" db="EMBL/GenBank/DDBJ databases">
        <authorList>
            <person name="Nowell W R."/>
        </authorList>
    </citation>
    <scope>NUCLEOTIDE SEQUENCE</scope>
</reference>
<sequence>YSTHDLSSSSTESFTADSSFKTDFQDWNQSEYFITRNIEPISSEFPSVDIEESDKKTETSDLTRIYFELQEQRNNAPLHVYQEKSNDNHIGLKSFPHVTNLLSTEYHRVFGVSNDIINTVSDITKSVDVTFQSKDSNENKSIVIDDNQSIIPGVTSNLQLDFRYSSLLNRVDTLIQPLLNSLSINENESILANTQPLNERSDARMDYVNILDKATNSDQNVLKSS</sequence>
<protein>
    <submittedName>
        <fullName evidence="1">Uncharacterized protein</fullName>
    </submittedName>
</protein>
<evidence type="ECO:0000313" key="1">
    <source>
        <dbReference type="EMBL" id="CAF4767640.1"/>
    </source>
</evidence>
<comment type="caution">
    <text evidence="1">The sequence shown here is derived from an EMBL/GenBank/DDBJ whole genome shotgun (WGS) entry which is preliminary data.</text>
</comment>